<dbReference type="InterPro" id="IPR002155">
    <property type="entry name" value="Thiolase"/>
</dbReference>
<dbReference type="EMBL" id="ML995816">
    <property type="protein sequence ID" value="KAF2772094.1"/>
    <property type="molecule type" value="Genomic_DNA"/>
</dbReference>
<sequence>MAPPQPVYILSAARTPVGMFQGSLGSLSAVQLGAHAIKAAVERAGIKPDEVEEVYFGNVLQANLGQNPARQATIHAGLPEATVATTVNKVCASSVKAIVLGAQTILTNTASVVVAGGAESMSNTPHYLPNLRTGAKFGDQKLVDGVLKDGLTDAYKNEHMGLQGEECASDHGFGREEQDDYCIRSYKKAQAAQEAGWFGEEIAPVTIPGVRGKPDTVVDKDDEPKNFNEAKTKTLKPVFKPSGGTVTPANASPLSDGAAAVVLASEEYVKTHNLKPIAKILGWGDAAQNPSKFTTAPALAIPKALKHAGISQDQIDAFEINEAFSVVALANMKLLGLKEEKVNLHGGAVALGHPLGASGARIITTLLGVLREKKGKIGCVGICNGGGGASAMVIERLE</sequence>
<feature type="domain" description="Thiolase N-terminal" evidence="11">
    <location>
        <begin position="7"/>
        <end position="267"/>
    </location>
</feature>
<protein>
    <recommendedName>
        <fullName evidence="4">acetyl-CoA C-acetyltransferase</fullName>
        <ecNumber evidence="4">2.3.1.9</ecNumber>
    </recommendedName>
</protein>
<feature type="active site" description="Acyl-thioester intermediate" evidence="9">
    <location>
        <position position="91"/>
    </location>
</feature>
<comment type="similarity">
    <text evidence="2 10">Belongs to the thiolase-like superfamily. Thiolase family.</text>
</comment>
<dbReference type="InterPro" id="IPR020617">
    <property type="entry name" value="Thiolase_C"/>
</dbReference>
<evidence type="ECO:0000313" key="13">
    <source>
        <dbReference type="EMBL" id="KAF2772094.1"/>
    </source>
</evidence>
<dbReference type="Proteomes" id="UP000799436">
    <property type="component" value="Unassembled WGS sequence"/>
</dbReference>
<evidence type="ECO:0000256" key="3">
    <source>
        <dbReference type="ARBA" id="ARBA00011881"/>
    </source>
</evidence>
<evidence type="ECO:0000256" key="7">
    <source>
        <dbReference type="ARBA" id="ARBA00023315"/>
    </source>
</evidence>
<dbReference type="GO" id="GO:0006635">
    <property type="term" value="P:fatty acid beta-oxidation"/>
    <property type="evidence" value="ECO:0007669"/>
    <property type="project" value="TreeGrafter"/>
</dbReference>
<evidence type="ECO:0000256" key="8">
    <source>
        <dbReference type="ARBA" id="ARBA00037924"/>
    </source>
</evidence>
<keyword evidence="7 10" id="KW-0012">Acyltransferase</keyword>
<accession>A0A6G1LIV4</accession>
<comment type="pathway">
    <text evidence="8">Metabolic intermediate biosynthesis; (R)-mevalonate biosynthesis; (R)-mevalonate from acetyl-CoA: step 1/3.</text>
</comment>
<dbReference type="PROSITE" id="PS00737">
    <property type="entry name" value="THIOLASE_2"/>
    <property type="match status" value="1"/>
</dbReference>
<evidence type="ECO:0000259" key="11">
    <source>
        <dbReference type="Pfam" id="PF00108"/>
    </source>
</evidence>
<evidence type="ECO:0000256" key="2">
    <source>
        <dbReference type="ARBA" id="ARBA00010982"/>
    </source>
</evidence>
<dbReference type="OrthoDB" id="5404651at2759"/>
<dbReference type="Gene3D" id="3.40.47.10">
    <property type="match status" value="1"/>
</dbReference>
<dbReference type="InterPro" id="IPR020613">
    <property type="entry name" value="Thiolase_CS"/>
</dbReference>
<feature type="active site" description="Proton acceptor" evidence="9">
    <location>
        <position position="353"/>
    </location>
</feature>
<dbReference type="InterPro" id="IPR020616">
    <property type="entry name" value="Thiolase_N"/>
</dbReference>
<keyword evidence="6" id="KW-0630">Potassium</keyword>
<keyword evidence="5 10" id="KW-0808">Transferase</keyword>
<dbReference type="PROSITE" id="PS00098">
    <property type="entry name" value="THIOLASE_1"/>
    <property type="match status" value="1"/>
</dbReference>
<proteinExistence type="inferred from homology"/>
<dbReference type="EC" id="2.3.1.9" evidence="4"/>
<dbReference type="SUPFAM" id="SSF53901">
    <property type="entry name" value="Thiolase-like"/>
    <property type="match status" value="2"/>
</dbReference>
<evidence type="ECO:0000256" key="6">
    <source>
        <dbReference type="ARBA" id="ARBA00022958"/>
    </source>
</evidence>
<gene>
    <name evidence="13" type="ORF">EJ03DRAFT_288390</name>
</gene>
<keyword evidence="14" id="KW-1185">Reference proteome</keyword>
<evidence type="ECO:0000256" key="5">
    <source>
        <dbReference type="ARBA" id="ARBA00022679"/>
    </source>
</evidence>
<name>A0A6G1LIV4_9PEZI</name>
<evidence type="ECO:0000313" key="14">
    <source>
        <dbReference type="Proteomes" id="UP000799436"/>
    </source>
</evidence>
<dbReference type="PANTHER" id="PTHR18919">
    <property type="entry name" value="ACETYL-COA C-ACYLTRANSFERASE"/>
    <property type="match status" value="1"/>
</dbReference>
<dbReference type="InterPro" id="IPR020615">
    <property type="entry name" value="Thiolase_acyl_enz_int_AS"/>
</dbReference>
<dbReference type="AlphaFoldDB" id="A0A6G1LIV4"/>
<dbReference type="PIRSF" id="PIRSF000429">
    <property type="entry name" value="Ac-CoA_Ac_transf"/>
    <property type="match status" value="1"/>
</dbReference>
<feature type="active site" description="Proton acceptor" evidence="9">
    <location>
        <position position="383"/>
    </location>
</feature>
<dbReference type="GO" id="GO:0006696">
    <property type="term" value="P:ergosterol biosynthetic process"/>
    <property type="evidence" value="ECO:0007669"/>
    <property type="project" value="TreeGrafter"/>
</dbReference>
<dbReference type="Pfam" id="PF00108">
    <property type="entry name" value="Thiolase_N"/>
    <property type="match status" value="1"/>
</dbReference>
<evidence type="ECO:0000256" key="9">
    <source>
        <dbReference type="PIRSR" id="PIRSR000429-1"/>
    </source>
</evidence>
<organism evidence="13 14">
    <name type="scientific">Teratosphaeria nubilosa</name>
    <dbReference type="NCBI Taxonomy" id="161662"/>
    <lineage>
        <taxon>Eukaryota</taxon>
        <taxon>Fungi</taxon>
        <taxon>Dikarya</taxon>
        <taxon>Ascomycota</taxon>
        <taxon>Pezizomycotina</taxon>
        <taxon>Dothideomycetes</taxon>
        <taxon>Dothideomycetidae</taxon>
        <taxon>Mycosphaerellales</taxon>
        <taxon>Teratosphaeriaceae</taxon>
        <taxon>Teratosphaeria</taxon>
    </lineage>
</organism>
<dbReference type="PANTHER" id="PTHR18919:SF165">
    <property type="entry name" value="ACETYL-COA ACETYLTRANSFERASE"/>
    <property type="match status" value="1"/>
</dbReference>
<feature type="domain" description="Thiolase C-terminal" evidence="12">
    <location>
        <begin position="274"/>
        <end position="396"/>
    </location>
</feature>
<comment type="subunit">
    <text evidence="3">Homotetramer.</text>
</comment>
<dbReference type="Pfam" id="PF02803">
    <property type="entry name" value="Thiolase_C"/>
    <property type="match status" value="1"/>
</dbReference>
<dbReference type="FunFam" id="3.40.47.10:FF:000007">
    <property type="entry name" value="acetyl-CoA acetyltransferase, mitochondrial"/>
    <property type="match status" value="1"/>
</dbReference>
<dbReference type="CDD" id="cd00751">
    <property type="entry name" value="thiolase"/>
    <property type="match status" value="1"/>
</dbReference>
<evidence type="ECO:0000256" key="4">
    <source>
        <dbReference type="ARBA" id="ARBA00012705"/>
    </source>
</evidence>
<dbReference type="GO" id="GO:0005739">
    <property type="term" value="C:mitochondrion"/>
    <property type="evidence" value="ECO:0007669"/>
    <property type="project" value="TreeGrafter"/>
</dbReference>
<evidence type="ECO:0000259" key="12">
    <source>
        <dbReference type="Pfam" id="PF02803"/>
    </source>
</evidence>
<dbReference type="NCBIfam" id="TIGR01930">
    <property type="entry name" value="AcCoA-C-Actrans"/>
    <property type="match status" value="1"/>
</dbReference>
<evidence type="ECO:0000256" key="10">
    <source>
        <dbReference type="RuleBase" id="RU003557"/>
    </source>
</evidence>
<dbReference type="InterPro" id="IPR016039">
    <property type="entry name" value="Thiolase-like"/>
</dbReference>
<evidence type="ECO:0000256" key="1">
    <source>
        <dbReference type="ARBA" id="ARBA00001958"/>
    </source>
</evidence>
<comment type="cofactor">
    <cofactor evidence="1">
        <name>K(+)</name>
        <dbReference type="ChEBI" id="CHEBI:29103"/>
    </cofactor>
</comment>
<dbReference type="GO" id="GO:0003985">
    <property type="term" value="F:acetyl-CoA C-acetyltransferase activity"/>
    <property type="evidence" value="ECO:0007669"/>
    <property type="project" value="UniProtKB-EC"/>
</dbReference>
<reference evidence="13" key="1">
    <citation type="journal article" date="2020" name="Stud. Mycol.">
        <title>101 Dothideomycetes genomes: a test case for predicting lifestyles and emergence of pathogens.</title>
        <authorList>
            <person name="Haridas S."/>
            <person name="Albert R."/>
            <person name="Binder M."/>
            <person name="Bloem J."/>
            <person name="Labutti K."/>
            <person name="Salamov A."/>
            <person name="Andreopoulos B."/>
            <person name="Baker S."/>
            <person name="Barry K."/>
            <person name="Bills G."/>
            <person name="Bluhm B."/>
            <person name="Cannon C."/>
            <person name="Castanera R."/>
            <person name="Culley D."/>
            <person name="Daum C."/>
            <person name="Ezra D."/>
            <person name="Gonzalez J."/>
            <person name="Henrissat B."/>
            <person name="Kuo A."/>
            <person name="Liang C."/>
            <person name="Lipzen A."/>
            <person name="Lutzoni F."/>
            <person name="Magnuson J."/>
            <person name="Mondo S."/>
            <person name="Nolan M."/>
            <person name="Ohm R."/>
            <person name="Pangilinan J."/>
            <person name="Park H.-J."/>
            <person name="Ramirez L."/>
            <person name="Alfaro M."/>
            <person name="Sun H."/>
            <person name="Tritt A."/>
            <person name="Yoshinaga Y."/>
            <person name="Zwiers L.-H."/>
            <person name="Turgeon B."/>
            <person name="Goodwin S."/>
            <person name="Spatafora J."/>
            <person name="Crous P."/>
            <person name="Grigoriev I."/>
        </authorList>
    </citation>
    <scope>NUCLEOTIDE SEQUENCE</scope>
    <source>
        <strain evidence="13">CBS 116005</strain>
    </source>
</reference>